<evidence type="ECO:0000313" key="1">
    <source>
        <dbReference type="EMBL" id="GKV46255.1"/>
    </source>
</evidence>
<dbReference type="Proteomes" id="UP001054252">
    <property type="component" value="Unassembled WGS sequence"/>
</dbReference>
<dbReference type="EMBL" id="BPVZ01000205">
    <property type="protein sequence ID" value="GKV46255.1"/>
    <property type="molecule type" value="Genomic_DNA"/>
</dbReference>
<protein>
    <submittedName>
        <fullName evidence="1">Uncharacterized protein</fullName>
    </submittedName>
</protein>
<dbReference type="AlphaFoldDB" id="A0AAV5M8V2"/>
<proteinExistence type="predicted"/>
<comment type="caution">
    <text evidence="1">The sequence shown here is derived from an EMBL/GenBank/DDBJ whole genome shotgun (WGS) entry which is preliminary data.</text>
</comment>
<reference evidence="1 2" key="1">
    <citation type="journal article" date="2021" name="Commun. Biol.">
        <title>The genome of Shorea leprosula (Dipterocarpaceae) highlights the ecological relevance of drought in aseasonal tropical rainforests.</title>
        <authorList>
            <person name="Ng K.K.S."/>
            <person name="Kobayashi M.J."/>
            <person name="Fawcett J.A."/>
            <person name="Hatakeyama M."/>
            <person name="Paape T."/>
            <person name="Ng C.H."/>
            <person name="Ang C.C."/>
            <person name="Tnah L.H."/>
            <person name="Lee C.T."/>
            <person name="Nishiyama T."/>
            <person name="Sese J."/>
            <person name="O'Brien M.J."/>
            <person name="Copetti D."/>
            <person name="Mohd Noor M.I."/>
            <person name="Ong R.C."/>
            <person name="Putra M."/>
            <person name="Sireger I.Z."/>
            <person name="Indrioko S."/>
            <person name="Kosugi Y."/>
            <person name="Izuno A."/>
            <person name="Isagi Y."/>
            <person name="Lee S.L."/>
            <person name="Shimizu K.K."/>
        </authorList>
    </citation>
    <scope>NUCLEOTIDE SEQUENCE [LARGE SCALE GENOMIC DNA]</scope>
    <source>
        <strain evidence="1">214</strain>
    </source>
</reference>
<name>A0AAV5M8V2_9ROSI</name>
<keyword evidence="2" id="KW-1185">Reference proteome</keyword>
<gene>
    <name evidence="1" type="ORF">SLEP1_g53254</name>
</gene>
<evidence type="ECO:0000313" key="2">
    <source>
        <dbReference type="Proteomes" id="UP001054252"/>
    </source>
</evidence>
<accession>A0AAV5M8V2</accession>
<sequence>MQKLLCNTTYYNRPVQFCQKWLLNSTKMTNSQLHFAFHLLPFVRICL</sequence>
<organism evidence="1 2">
    <name type="scientific">Rubroshorea leprosula</name>
    <dbReference type="NCBI Taxonomy" id="152421"/>
    <lineage>
        <taxon>Eukaryota</taxon>
        <taxon>Viridiplantae</taxon>
        <taxon>Streptophyta</taxon>
        <taxon>Embryophyta</taxon>
        <taxon>Tracheophyta</taxon>
        <taxon>Spermatophyta</taxon>
        <taxon>Magnoliopsida</taxon>
        <taxon>eudicotyledons</taxon>
        <taxon>Gunneridae</taxon>
        <taxon>Pentapetalae</taxon>
        <taxon>rosids</taxon>
        <taxon>malvids</taxon>
        <taxon>Malvales</taxon>
        <taxon>Dipterocarpaceae</taxon>
        <taxon>Rubroshorea</taxon>
    </lineage>
</organism>